<dbReference type="EMBL" id="JASPKZ010001961">
    <property type="protein sequence ID" value="KAJ9596779.1"/>
    <property type="molecule type" value="Genomic_DNA"/>
</dbReference>
<reference evidence="1" key="1">
    <citation type="journal article" date="2023" name="IScience">
        <title>Live-bearing cockroach genome reveals convergent evolutionary mechanisms linked to viviparity in insects and beyond.</title>
        <authorList>
            <person name="Fouks B."/>
            <person name="Harrison M.C."/>
            <person name="Mikhailova A.A."/>
            <person name="Marchal E."/>
            <person name="English S."/>
            <person name="Carruthers M."/>
            <person name="Jennings E.C."/>
            <person name="Chiamaka E.L."/>
            <person name="Frigard R.A."/>
            <person name="Pippel M."/>
            <person name="Attardo G.M."/>
            <person name="Benoit J.B."/>
            <person name="Bornberg-Bauer E."/>
            <person name="Tobe S.S."/>
        </authorList>
    </citation>
    <scope>NUCLEOTIDE SEQUENCE</scope>
    <source>
        <strain evidence="1">Stay&amp;Tobe</strain>
    </source>
</reference>
<keyword evidence="2" id="KW-1185">Reference proteome</keyword>
<accession>A0AAD8AD52</accession>
<proteinExistence type="predicted"/>
<dbReference type="Proteomes" id="UP001233999">
    <property type="component" value="Unassembled WGS sequence"/>
</dbReference>
<evidence type="ECO:0000313" key="1">
    <source>
        <dbReference type="EMBL" id="KAJ9596779.1"/>
    </source>
</evidence>
<gene>
    <name evidence="1" type="ORF">L9F63_012210</name>
</gene>
<sequence>FPSLNPALCQSVPYINITIIKNTASNEPRFVVCSAACNNTSSISGDLIYTCECCTASCIATSPTINEMHIRILFIVGK</sequence>
<protein>
    <submittedName>
        <fullName evidence="1">Uncharacterized protein</fullName>
    </submittedName>
</protein>
<comment type="caution">
    <text evidence="1">The sequence shown here is derived from an EMBL/GenBank/DDBJ whole genome shotgun (WGS) entry which is preliminary data.</text>
</comment>
<reference evidence="1" key="2">
    <citation type="submission" date="2023-05" db="EMBL/GenBank/DDBJ databases">
        <authorList>
            <person name="Fouks B."/>
        </authorList>
    </citation>
    <scope>NUCLEOTIDE SEQUENCE</scope>
    <source>
        <strain evidence="1">Stay&amp;Tobe</strain>
        <tissue evidence="1">Testes</tissue>
    </source>
</reference>
<dbReference type="AlphaFoldDB" id="A0AAD8AD52"/>
<feature type="non-terminal residue" evidence="1">
    <location>
        <position position="1"/>
    </location>
</feature>
<feature type="non-terminal residue" evidence="1">
    <location>
        <position position="78"/>
    </location>
</feature>
<organism evidence="1 2">
    <name type="scientific">Diploptera punctata</name>
    <name type="common">Pacific beetle cockroach</name>
    <dbReference type="NCBI Taxonomy" id="6984"/>
    <lineage>
        <taxon>Eukaryota</taxon>
        <taxon>Metazoa</taxon>
        <taxon>Ecdysozoa</taxon>
        <taxon>Arthropoda</taxon>
        <taxon>Hexapoda</taxon>
        <taxon>Insecta</taxon>
        <taxon>Pterygota</taxon>
        <taxon>Neoptera</taxon>
        <taxon>Polyneoptera</taxon>
        <taxon>Dictyoptera</taxon>
        <taxon>Blattodea</taxon>
        <taxon>Blaberoidea</taxon>
        <taxon>Blaberidae</taxon>
        <taxon>Diplopterinae</taxon>
        <taxon>Diploptera</taxon>
    </lineage>
</organism>
<name>A0AAD8AD52_DIPPU</name>
<evidence type="ECO:0000313" key="2">
    <source>
        <dbReference type="Proteomes" id="UP001233999"/>
    </source>
</evidence>